<dbReference type="InterPro" id="IPR010095">
    <property type="entry name" value="Cas12f1-like_TNB"/>
</dbReference>
<name>A0AAU1ID40_9ACTN</name>
<evidence type="ECO:0000256" key="2">
    <source>
        <dbReference type="SAM" id="MobiDB-lite"/>
    </source>
</evidence>
<dbReference type="EMBL" id="CP108140">
    <property type="protein sequence ID" value="WTP92418.1"/>
    <property type="molecule type" value="Genomic_DNA"/>
</dbReference>
<dbReference type="AlphaFoldDB" id="A0AAU1ID40"/>
<protein>
    <submittedName>
        <fullName evidence="4">Transposase</fullName>
    </submittedName>
</protein>
<accession>A0AAU1ID40</accession>
<reference evidence="4" key="1">
    <citation type="submission" date="2022-10" db="EMBL/GenBank/DDBJ databases">
        <title>The complete genomes of actinobacterial strains from the NBC collection.</title>
        <authorList>
            <person name="Joergensen T.S."/>
            <person name="Alvarez Arevalo M."/>
            <person name="Sterndorff E.B."/>
            <person name="Faurdal D."/>
            <person name="Vuksanovic O."/>
            <person name="Mourched A.-S."/>
            <person name="Charusanti P."/>
            <person name="Shaw S."/>
            <person name="Blin K."/>
            <person name="Weber T."/>
        </authorList>
    </citation>
    <scope>NUCLEOTIDE SEQUENCE</scope>
    <source>
        <strain evidence="4">NBC 00180</strain>
    </source>
</reference>
<feature type="region of interest" description="Disordered" evidence="2">
    <location>
        <begin position="111"/>
        <end position="198"/>
    </location>
</feature>
<dbReference type="GO" id="GO:0003677">
    <property type="term" value="F:DNA binding"/>
    <property type="evidence" value="ECO:0007669"/>
    <property type="project" value="UniProtKB-KW"/>
</dbReference>
<feature type="domain" description="Cas12f1-like TNB" evidence="3">
    <location>
        <begin position="47"/>
        <end position="104"/>
    </location>
</feature>
<evidence type="ECO:0000313" key="4">
    <source>
        <dbReference type="EMBL" id="WTP92418.1"/>
    </source>
</evidence>
<evidence type="ECO:0000259" key="3">
    <source>
        <dbReference type="Pfam" id="PF07282"/>
    </source>
</evidence>
<feature type="region of interest" description="Disordered" evidence="2">
    <location>
        <begin position="1"/>
        <end position="26"/>
    </location>
</feature>
<gene>
    <name evidence="4" type="ORF">OG477_43125</name>
</gene>
<feature type="compositionally biased region" description="Basic and acidic residues" evidence="2">
    <location>
        <begin position="160"/>
        <end position="171"/>
    </location>
</feature>
<sequence length="198" mass="21902">MRQDVARPRVIPGSDRGGRAGNAGDVAPDHEAVRVRRHPGRHHGLCKGRRNACPTIVADHWFPSSKTCSDCGATKAKLPLHVRVFTCDLCSLVIDRDENAARNLAALAAARTTGPRVAGDQDTPRVSKPRGADRETRRQHPGPNTGRGGRADGANLPHQRQKETGDRRQDTEAQPTQWRHRHGPSRRKRLESRESLRL</sequence>
<feature type="compositionally biased region" description="Basic and acidic residues" evidence="2">
    <location>
        <begin position="122"/>
        <end position="138"/>
    </location>
</feature>
<evidence type="ECO:0000256" key="1">
    <source>
        <dbReference type="ARBA" id="ARBA00023125"/>
    </source>
</evidence>
<keyword evidence="1" id="KW-0238">DNA-binding</keyword>
<organism evidence="4">
    <name type="scientific">Streptomyces sp. NBC_00180</name>
    <dbReference type="NCBI Taxonomy" id="2903632"/>
    <lineage>
        <taxon>Bacteria</taxon>
        <taxon>Bacillati</taxon>
        <taxon>Actinomycetota</taxon>
        <taxon>Actinomycetes</taxon>
        <taxon>Kitasatosporales</taxon>
        <taxon>Streptomycetaceae</taxon>
        <taxon>Streptomyces</taxon>
    </lineage>
</organism>
<proteinExistence type="predicted"/>
<dbReference type="Pfam" id="PF07282">
    <property type="entry name" value="Cas12f1-like_TNB"/>
    <property type="match status" value="1"/>
</dbReference>
<feature type="compositionally biased region" description="Basic residues" evidence="2">
    <location>
        <begin position="178"/>
        <end position="190"/>
    </location>
</feature>